<dbReference type="GO" id="GO:0003677">
    <property type="term" value="F:DNA binding"/>
    <property type="evidence" value="ECO:0007669"/>
    <property type="project" value="InterPro"/>
</dbReference>
<dbReference type="InterPro" id="IPR001387">
    <property type="entry name" value="Cro/C1-type_HTH"/>
</dbReference>
<proteinExistence type="predicted"/>
<dbReference type="EMBL" id="SJPS01000004">
    <property type="protein sequence ID" value="TWU25919.1"/>
    <property type="molecule type" value="Genomic_DNA"/>
</dbReference>
<evidence type="ECO:0000313" key="2">
    <source>
        <dbReference type="EMBL" id="TWU25919.1"/>
    </source>
</evidence>
<dbReference type="Pfam" id="PF13443">
    <property type="entry name" value="HTH_26"/>
    <property type="match status" value="1"/>
</dbReference>
<evidence type="ECO:0000313" key="3">
    <source>
        <dbReference type="Proteomes" id="UP000318437"/>
    </source>
</evidence>
<accession>A0A5C6CT50</accession>
<sequence>MFDSYRVYYTPRALPVSRAASPDSRATFPVSRAAAAESCSAERSVSQKRRHSTSLIKSQVSYRVLGLEVHYLEGTAANSPQASRRMRERCNEISMAFIINIDVMLAKRKTSVTELADKVVITMAKISILKNGKAKAIRQSTLEAI</sequence>
<evidence type="ECO:0000259" key="1">
    <source>
        <dbReference type="Pfam" id="PF13443"/>
    </source>
</evidence>
<reference evidence="2 3" key="1">
    <citation type="submission" date="2019-02" db="EMBL/GenBank/DDBJ databases">
        <title>Deep-cultivation of Planctomycetes and their phenomic and genomic characterization uncovers novel biology.</title>
        <authorList>
            <person name="Wiegand S."/>
            <person name="Jogler M."/>
            <person name="Boedeker C."/>
            <person name="Pinto D."/>
            <person name="Vollmers J."/>
            <person name="Rivas-Marin E."/>
            <person name="Kohn T."/>
            <person name="Peeters S.H."/>
            <person name="Heuer A."/>
            <person name="Rast P."/>
            <person name="Oberbeckmann S."/>
            <person name="Bunk B."/>
            <person name="Jeske O."/>
            <person name="Meyerdierks A."/>
            <person name="Storesund J.E."/>
            <person name="Kallscheuer N."/>
            <person name="Luecker S."/>
            <person name="Lage O.M."/>
            <person name="Pohl T."/>
            <person name="Merkel B.J."/>
            <person name="Hornburger P."/>
            <person name="Mueller R.-W."/>
            <person name="Bruemmer F."/>
            <person name="Labrenz M."/>
            <person name="Spormann A.M."/>
            <person name="Op Den Camp H."/>
            <person name="Overmann J."/>
            <person name="Amann R."/>
            <person name="Jetten M.S.M."/>
            <person name="Mascher T."/>
            <person name="Medema M.H."/>
            <person name="Devos D.P."/>
            <person name="Kaster A.-K."/>
            <person name="Ovreas L."/>
            <person name="Rohde M."/>
            <person name="Galperin M.Y."/>
            <person name="Jogler C."/>
        </authorList>
    </citation>
    <scope>NUCLEOTIDE SEQUENCE [LARGE SCALE GENOMIC DNA]</scope>
    <source>
        <strain evidence="2 3">Pla144</strain>
    </source>
</reference>
<organism evidence="2 3">
    <name type="scientific">Bythopirellula polymerisocia</name>
    <dbReference type="NCBI Taxonomy" id="2528003"/>
    <lineage>
        <taxon>Bacteria</taxon>
        <taxon>Pseudomonadati</taxon>
        <taxon>Planctomycetota</taxon>
        <taxon>Planctomycetia</taxon>
        <taxon>Pirellulales</taxon>
        <taxon>Lacipirellulaceae</taxon>
        <taxon>Bythopirellula</taxon>
    </lineage>
</organism>
<protein>
    <recommendedName>
        <fullName evidence="1">HTH cro/C1-type domain-containing protein</fullName>
    </recommendedName>
</protein>
<comment type="caution">
    <text evidence="2">The sequence shown here is derived from an EMBL/GenBank/DDBJ whole genome shotgun (WGS) entry which is preliminary data.</text>
</comment>
<name>A0A5C6CT50_9BACT</name>
<dbReference type="PANTHER" id="PTHR37301:SF1">
    <property type="entry name" value="DNA-BINDING PROTEIN"/>
    <property type="match status" value="1"/>
</dbReference>
<dbReference type="RefSeq" id="WP_231936377.1">
    <property type="nucleotide sequence ID" value="NZ_SJPS01000004.1"/>
</dbReference>
<gene>
    <name evidence="2" type="ORF">Pla144_31330</name>
</gene>
<keyword evidence="3" id="KW-1185">Reference proteome</keyword>
<dbReference type="PANTHER" id="PTHR37301">
    <property type="entry name" value="DNA-BINDING PROTEIN-RELATED"/>
    <property type="match status" value="1"/>
</dbReference>
<dbReference type="SUPFAM" id="SSF47413">
    <property type="entry name" value="lambda repressor-like DNA-binding domains"/>
    <property type="match status" value="1"/>
</dbReference>
<feature type="domain" description="HTH cro/C1-type" evidence="1">
    <location>
        <begin position="100"/>
        <end position="145"/>
    </location>
</feature>
<dbReference type="Proteomes" id="UP000318437">
    <property type="component" value="Unassembled WGS sequence"/>
</dbReference>
<dbReference type="InterPro" id="IPR010982">
    <property type="entry name" value="Lambda_DNA-bd_dom_sf"/>
</dbReference>
<dbReference type="AlphaFoldDB" id="A0A5C6CT50"/>